<dbReference type="Proteomes" id="UP000002212">
    <property type="component" value="Plasmid pROB01"/>
</dbReference>
<reference evidence="1 2" key="1">
    <citation type="submission" date="2009-03" db="EMBL/GenBank/DDBJ databases">
        <title>Comparison of the complete genome sequences of Rhodococcus erythropolis PR4 and Rhodococcus opacus B4.</title>
        <authorList>
            <person name="Takarada H."/>
            <person name="Sekine M."/>
            <person name="Hosoyama A."/>
            <person name="Yamada R."/>
            <person name="Fujisawa T."/>
            <person name="Omata S."/>
            <person name="Shimizu A."/>
            <person name="Tsukatani N."/>
            <person name="Tanikawa S."/>
            <person name="Fujita N."/>
            <person name="Harayama S."/>
        </authorList>
    </citation>
    <scope>NUCLEOTIDE SEQUENCE [LARGE SCALE GENOMIC DNA]</scope>
    <source>
        <strain evidence="1 2">B4</strain>
        <plasmid evidence="1 2">pROB01</plasmid>
    </source>
</reference>
<dbReference type="EMBL" id="AP011116">
    <property type="protein sequence ID" value="BAH55593.1"/>
    <property type="molecule type" value="Genomic_DNA"/>
</dbReference>
<accession>C1BC11</accession>
<dbReference type="AlphaFoldDB" id="C1BC11"/>
<name>C1BC11_RHOOB</name>
<organism evidence="1 2">
    <name type="scientific">Rhodococcus opacus (strain B4)</name>
    <dbReference type="NCBI Taxonomy" id="632772"/>
    <lineage>
        <taxon>Bacteria</taxon>
        <taxon>Bacillati</taxon>
        <taxon>Actinomycetota</taxon>
        <taxon>Actinomycetes</taxon>
        <taxon>Mycobacteriales</taxon>
        <taxon>Nocardiaceae</taxon>
        <taxon>Rhodococcus</taxon>
    </lineage>
</organism>
<dbReference type="HOGENOM" id="CLU_3140076_0_0_11"/>
<geneLocation type="plasmid" evidence="1 2">
    <name>pROB01</name>
</geneLocation>
<sequence length="49" mass="5491">MTDEEINQWVKTVGPAPDDVFAKIVLRFAKAAREGNLKFDEIDPQSGDK</sequence>
<dbReference type="RefSeq" id="WP_007299937.1">
    <property type="nucleotide sequence ID" value="NC_012520.1"/>
</dbReference>
<dbReference type="KEGG" id="rop:ROP_pROB01-00940"/>
<protein>
    <submittedName>
        <fullName evidence="1">Uncharacterized protein</fullName>
    </submittedName>
</protein>
<evidence type="ECO:0000313" key="1">
    <source>
        <dbReference type="EMBL" id="BAH55593.1"/>
    </source>
</evidence>
<gene>
    <name evidence="1" type="ordered locus">ROP_pROB01-00940</name>
</gene>
<dbReference type="PATRIC" id="fig|632772.20.peg.7804"/>
<keyword evidence="1" id="KW-0614">Plasmid</keyword>
<proteinExistence type="predicted"/>
<evidence type="ECO:0000313" key="2">
    <source>
        <dbReference type="Proteomes" id="UP000002212"/>
    </source>
</evidence>